<protein>
    <submittedName>
        <fullName evidence="4">Diguanylate cyclase</fullName>
    </submittedName>
</protein>
<dbReference type="EMBL" id="JAEPBG010000006">
    <property type="protein sequence ID" value="MBK4736166.1"/>
    <property type="molecule type" value="Genomic_DNA"/>
</dbReference>
<dbReference type="InterPro" id="IPR052163">
    <property type="entry name" value="DGC-Regulatory_Protein"/>
</dbReference>
<evidence type="ECO:0000313" key="5">
    <source>
        <dbReference type="Proteomes" id="UP000622890"/>
    </source>
</evidence>
<gene>
    <name evidence="4" type="ORF">JJB74_16205</name>
</gene>
<dbReference type="InterPro" id="IPR001789">
    <property type="entry name" value="Sig_transdc_resp-reg_receiver"/>
</dbReference>
<dbReference type="InterPro" id="IPR000160">
    <property type="entry name" value="GGDEF_dom"/>
</dbReference>
<dbReference type="AlphaFoldDB" id="A0A934W2C4"/>
<evidence type="ECO:0000259" key="2">
    <source>
        <dbReference type="PROSITE" id="PS50110"/>
    </source>
</evidence>
<keyword evidence="5" id="KW-1185">Reference proteome</keyword>
<dbReference type="RefSeq" id="WP_200593335.1">
    <property type="nucleotide sequence ID" value="NZ_JAEPBG010000006.1"/>
</dbReference>
<dbReference type="InterPro" id="IPR011006">
    <property type="entry name" value="CheY-like_superfamily"/>
</dbReference>
<feature type="domain" description="Response regulatory" evidence="2">
    <location>
        <begin position="76"/>
        <end position="191"/>
    </location>
</feature>
<dbReference type="GO" id="GO:0000160">
    <property type="term" value="P:phosphorelay signal transduction system"/>
    <property type="evidence" value="ECO:0007669"/>
    <property type="project" value="InterPro"/>
</dbReference>
<proteinExistence type="predicted"/>
<name>A0A934W2C4_9BURK</name>
<accession>A0A934W2C4</accession>
<dbReference type="Gene3D" id="3.40.50.2300">
    <property type="match status" value="1"/>
</dbReference>
<dbReference type="Gene3D" id="3.30.70.270">
    <property type="match status" value="1"/>
</dbReference>
<organism evidence="4 5">
    <name type="scientific">Noviherbaspirillum pedocola</name>
    <dbReference type="NCBI Taxonomy" id="2801341"/>
    <lineage>
        <taxon>Bacteria</taxon>
        <taxon>Pseudomonadati</taxon>
        <taxon>Pseudomonadota</taxon>
        <taxon>Betaproteobacteria</taxon>
        <taxon>Burkholderiales</taxon>
        <taxon>Oxalobacteraceae</taxon>
        <taxon>Noviherbaspirillum</taxon>
    </lineage>
</organism>
<dbReference type="Pfam" id="PF00990">
    <property type="entry name" value="GGDEF"/>
    <property type="match status" value="1"/>
</dbReference>
<evidence type="ECO:0000259" key="3">
    <source>
        <dbReference type="PROSITE" id="PS50887"/>
    </source>
</evidence>
<dbReference type="PANTHER" id="PTHR46663:SF2">
    <property type="entry name" value="GGDEF DOMAIN-CONTAINING PROTEIN"/>
    <property type="match status" value="1"/>
</dbReference>
<dbReference type="CDD" id="cd01949">
    <property type="entry name" value="GGDEF"/>
    <property type="match status" value="1"/>
</dbReference>
<dbReference type="PROSITE" id="PS50887">
    <property type="entry name" value="GGDEF"/>
    <property type="match status" value="1"/>
</dbReference>
<dbReference type="Proteomes" id="UP000622890">
    <property type="component" value="Unassembled WGS sequence"/>
</dbReference>
<evidence type="ECO:0000313" key="4">
    <source>
        <dbReference type="EMBL" id="MBK4736166.1"/>
    </source>
</evidence>
<dbReference type="PROSITE" id="PS50110">
    <property type="entry name" value="RESPONSE_REGULATORY"/>
    <property type="match status" value="1"/>
</dbReference>
<dbReference type="SUPFAM" id="SSF52172">
    <property type="entry name" value="CheY-like"/>
    <property type="match status" value="1"/>
</dbReference>
<dbReference type="SUPFAM" id="SSF55073">
    <property type="entry name" value="Nucleotide cyclase"/>
    <property type="match status" value="1"/>
</dbReference>
<dbReference type="SMART" id="SM00267">
    <property type="entry name" value="GGDEF"/>
    <property type="match status" value="1"/>
</dbReference>
<dbReference type="PANTHER" id="PTHR46663">
    <property type="entry name" value="DIGUANYLATE CYCLASE DGCT-RELATED"/>
    <property type="match status" value="1"/>
</dbReference>
<dbReference type="InterPro" id="IPR043128">
    <property type="entry name" value="Rev_trsase/Diguanyl_cyclase"/>
</dbReference>
<feature type="domain" description="GGDEF" evidence="3">
    <location>
        <begin position="241"/>
        <end position="374"/>
    </location>
</feature>
<evidence type="ECO:0000256" key="1">
    <source>
        <dbReference type="PROSITE-ProRule" id="PRU00169"/>
    </source>
</evidence>
<reference evidence="4" key="1">
    <citation type="submission" date="2021-01" db="EMBL/GenBank/DDBJ databases">
        <title>Genome sequence of strain Noviherbaspirillum sp. DKR-6.</title>
        <authorList>
            <person name="Chaudhary D.K."/>
        </authorList>
    </citation>
    <scope>NUCLEOTIDE SEQUENCE</scope>
    <source>
        <strain evidence="4">DKR-6</strain>
    </source>
</reference>
<keyword evidence="1" id="KW-0597">Phosphoprotein</keyword>
<dbReference type="InterPro" id="IPR029787">
    <property type="entry name" value="Nucleotide_cyclase"/>
</dbReference>
<dbReference type="FunFam" id="3.30.70.270:FF:000001">
    <property type="entry name" value="Diguanylate cyclase domain protein"/>
    <property type="match status" value="1"/>
</dbReference>
<dbReference type="Pfam" id="PF00072">
    <property type="entry name" value="Response_reg"/>
    <property type="match status" value="1"/>
</dbReference>
<dbReference type="SMART" id="SM00448">
    <property type="entry name" value="REC"/>
    <property type="match status" value="1"/>
</dbReference>
<dbReference type="NCBIfam" id="TIGR00254">
    <property type="entry name" value="GGDEF"/>
    <property type="match status" value="1"/>
</dbReference>
<feature type="modified residue" description="4-aspartylphosphate" evidence="1">
    <location>
        <position position="126"/>
    </location>
</feature>
<sequence>MEKYAKMLTFRNHTALQKSCGMRHTKQKSACFAGAYRAQKAAYLLLNNLRLPFFPARTALAVDINVRHSKGICPLKLLVVDDCVRHAQSLAELLRMRGYAEVTVVTDPSAVAALHAAQDYDLILLDICMPGLDGLAVMERLQAESNGHLLPIFVVTGYGSRRNEALAAGALDVVTKPYDLNELDLRLRNALRVRTLVKDLSRRSEEHRLMALHDALTGLPNRRLLLDRIDTALHLAKRNSKHMALLYIDLDGFKEINDRLGHAAGDELLQHVARRLSHSVRQADTVGRLGGDEFVMVLSEIRSPEEASVPADKVIHTLSSAFAVGGREVGISASVGIAVYPQHGSAASDLLAHADAALYAMKISGKNGYRYAVDIAVDGKA</sequence>
<dbReference type="GO" id="GO:0003824">
    <property type="term" value="F:catalytic activity"/>
    <property type="evidence" value="ECO:0007669"/>
    <property type="project" value="UniProtKB-ARBA"/>
</dbReference>
<comment type="caution">
    <text evidence="4">The sequence shown here is derived from an EMBL/GenBank/DDBJ whole genome shotgun (WGS) entry which is preliminary data.</text>
</comment>